<name>M7T6X0_EUTLA</name>
<dbReference type="Proteomes" id="UP000012174">
    <property type="component" value="Unassembled WGS sequence"/>
</dbReference>
<dbReference type="GO" id="GO:0005737">
    <property type="term" value="C:cytoplasm"/>
    <property type="evidence" value="ECO:0007669"/>
    <property type="project" value="TreeGrafter"/>
</dbReference>
<feature type="compositionally biased region" description="Gly residues" evidence="1">
    <location>
        <begin position="413"/>
        <end position="424"/>
    </location>
</feature>
<gene>
    <name evidence="3" type="ORF">UCREL1_10653</name>
</gene>
<keyword evidence="4" id="KW-1185">Reference proteome</keyword>
<dbReference type="OMA" id="SHADRRW"/>
<dbReference type="Pfam" id="PF09794">
    <property type="entry name" value="Avl9"/>
    <property type="match status" value="2"/>
</dbReference>
<feature type="domain" description="AVL9/DENND6" evidence="2">
    <location>
        <begin position="127"/>
        <end position="214"/>
    </location>
</feature>
<dbReference type="InterPro" id="IPR018307">
    <property type="entry name" value="ABL9/DENND6_dom"/>
</dbReference>
<feature type="region of interest" description="Disordered" evidence="1">
    <location>
        <begin position="340"/>
        <end position="376"/>
    </location>
</feature>
<dbReference type="eggNOG" id="KOG3823">
    <property type="taxonomic scope" value="Eukaryota"/>
</dbReference>
<reference evidence="4" key="1">
    <citation type="journal article" date="2013" name="Genome Announc.">
        <title>Draft genome sequence of the grapevine dieback fungus Eutypa lata UCR-EL1.</title>
        <authorList>
            <person name="Blanco-Ulate B."/>
            <person name="Rolshausen P.E."/>
            <person name="Cantu D."/>
        </authorList>
    </citation>
    <scope>NUCLEOTIDE SEQUENCE [LARGE SCALE GENOMIC DNA]</scope>
    <source>
        <strain evidence="4">UCR-EL1</strain>
    </source>
</reference>
<feature type="compositionally biased region" description="Polar residues" evidence="1">
    <location>
        <begin position="402"/>
        <end position="412"/>
    </location>
</feature>
<protein>
    <submittedName>
        <fullName evidence="3">Putative cytoplasm protein</fullName>
    </submittedName>
</protein>
<feature type="compositionally biased region" description="Low complexity" evidence="1">
    <location>
        <begin position="493"/>
        <end position="517"/>
    </location>
</feature>
<feature type="compositionally biased region" description="Basic and acidic residues" evidence="1">
    <location>
        <begin position="518"/>
        <end position="535"/>
    </location>
</feature>
<dbReference type="PANTHER" id="PTHR31017:SF1">
    <property type="entry name" value="LATE SECRETORY PATHWAY PROTEIN AVL9 HOMOLOG"/>
    <property type="match status" value="1"/>
</dbReference>
<feature type="compositionally biased region" description="Polar residues" evidence="1">
    <location>
        <begin position="461"/>
        <end position="470"/>
    </location>
</feature>
<dbReference type="PANTHER" id="PTHR31017">
    <property type="entry name" value="LATE SECRETORY PATHWAY PROTEIN AVL9-RELATED"/>
    <property type="match status" value="1"/>
</dbReference>
<evidence type="ECO:0000313" key="3">
    <source>
        <dbReference type="EMBL" id="EMR62415.1"/>
    </source>
</evidence>
<dbReference type="KEGG" id="ela:UCREL1_10653"/>
<feature type="region of interest" description="Disordered" evidence="1">
    <location>
        <begin position="393"/>
        <end position="584"/>
    </location>
</feature>
<accession>M7T6X0</accession>
<dbReference type="EMBL" id="KB707432">
    <property type="protein sequence ID" value="EMR62415.1"/>
    <property type="molecule type" value="Genomic_DNA"/>
</dbReference>
<feature type="compositionally biased region" description="Polar residues" evidence="1">
    <location>
        <begin position="365"/>
        <end position="374"/>
    </location>
</feature>
<organism evidence="3 4">
    <name type="scientific">Eutypa lata (strain UCR-EL1)</name>
    <name type="common">Grapevine dieback disease fungus</name>
    <name type="synonym">Eutypa armeniacae</name>
    <dbReference type="NCBI Taxonomy" id="1287681"/>
    <lineage>
        <taxon>Eukaryota</taxon>
        <taxon>Fungi</taxon>
        <taxon>Dikarya</taxon>
        <taxon>Ascomycota</taxon>
        <taxon>Pezizomycotina</taxon>
        <taxon>Sordariomycetes</taxon>
        <taxon>Xylariomycetidae</taxon>
        <taxon>Xylariales</taxon>
        <taxon>Diatrypaceae</taxon>
        <taxon>Eutypa</taxon>
    </lineage>
</organism>
<proteinExistence type="predicted"/>
<feature type="domain" description="AVL9/DENND6" evidence="2">
    <location>
        <begin position="2"/>
        <end position="122"/>
    </location>
</feature>
<dbReference type="AlphaFoldDB" id="M7T6X0"/>
<sequence>MLRERLSVVTKAWFAQREFGDTEILRRFQESLAEEKERGQLNEEDRDQYLGMSLRELVHEFRWQTLVLLKCCLLQYKMLFFGSRCERLCMMQFSLISLIPGLLRNLQDCAGPDLNNYEKTLSLPLQVFGKQKDRYSDILINLDDDTINITSSSLRSALTLSHADRRWIDFITQEVNETWDEANPGRPKTMGFRGSEEFIRLQFEEYLQALIASVKYQNYLTSNANNPKAMLDHIEGDPSLDFGAEWVEAWKKTDNYRLWNANTDSHLFDIVEPRHPCAGGLTIDDVQRRIQQQVQDLHLDETFAVGREVLGRNLAAGRDKASTVFGKLYADMEALREAQRKRAEEARATKAATDKNGLASPGSPDPSSKAQPSSVGARAGAYIGSWTSWADQKRRQGWGRSGSHSSTKSNGTNEGGGGGGGGWGFNVRRSRNRDSTIGTPLGSPLSPSSPTLSTREKFQMINLTASNRPSESSDDKTRPATGDSFDENVLLDGVGSDSGGSSNSKPGSPTTATATSAAEKEREKEKEKRASRKIEGASSGADADTDVVGANASASASASTEISTTEVKKEEDDTANTDTEPAAADTELAATAAVSAAAVPASAPAGAQVA</sequence>
<dbReference type="OrthoDB" id="26278at2759"/>
<dbReference type="InterPro" id="IPR051731">
    <property type="entry name" value="DENND11/AVL9_GEFs"/>
</dbReference>
<feature type="compositionally biased region" description="Low complexity" evidence="1">
    <location>
        <begin position="438"/>
        <end position="453"/>
    </location>
</feature>
<evidence type="ECO:0000313" key="4">
    <source>
        <dbReference type="Proteomes" id="UP000012174"/>
    </source>
</evidence>
<evidence type="ECO:0000259" key="2">
    <source>
        <dbReference type="Pfam" id="PF09794"/>
    </source>
</evidence>
<dbReference type="HOGENOM" id="CLU_009066_0_0_1"/>
<evidence type="ECO:0000256" key="1">
    <source>
        <dbReference type="SAM" id="MobiDB-lite"/>
    </source>
</evidence>